<keyword evidence="6 8" id="KW-1133">Transmembrane helix</keyword>
<dbReference type="GO" id="GO:0005886">
    <property type="term" value="C:plasma membrane"/>
    <property type="evidence" value="ECO:0007669"/>
    <property type="project" value="UniProtKB-SubCell"/>
</dbReference>
<evidence type="ECO:0000256" key="5">
    <source>
        <dbReference type="ARBA" id="ARBA00022692"/>
    </source>
</evidence>
<evidence type="ECO:0000313" key="10">
    <source>
        <dbReference type="Proteomes" id="UP000754644"/>
    </source>
</evidence>
<accession>A0A972VWV4</accession>
<feature type="transmembrane region" description="Helical" evidence="8">
    <location>
        <begin position="430"/>
        <end position="448"/>
    </location>
</feature>
<comment type="caution">
    <text evidence="9">The sequence shown here is derived from an EMBL/GenBank/DDBJ whole genome shotgun (WGS) entry which is preliminary data.</text>
</comment>
<feature type="transmembrane region" description="Helical" evidence="8">
    <location>
        <begin position="319"/>
        <end position="341"/>
    </location>
</feature>
<evidence type="ECO:0000256" key="2">
    <source>
        <dbReference type="ARBA" id="ARBA00009617"/>
    </source>
</evidence>
<keyword evidence="4" id="KW-1003">Cell membrane</keyword>
<dbReference type="AlphaFoldDB" id="A0A972VWV4"/>
<protein>
    <submittedName>
        <fullName evidence="9">MFS transporter</fullName>
    </submittedName>
</protein>
<evidence type="ECO:0000256" key="4">
    <source>
        <dbReference type="ARBA" id="ARBA00022475"/>
    </source>
</evidence>
<dbReference type="PANTHER" id="PTHR11328">
    <property type="entry name" value="MAJOR FACILITATOR SUPERFAMILY DOMAIN-CONTAINING PROTEIN"/>
    <property type="match status" value="1"/>
</dbReference>
<dbReference type="InterPro" id="IPR018043">
    <property type="entry name" value="Na/Gal_symport_CS"/>
</dbReference>
<feature type="transmembrane region" description="Helical" evidence="8">
    <location>
        <begin position="53"/>
        <end position="74"/>
    </location>
</feature>
<evidence type="ECO:0000313" key="9">
    <source>
        <dbReference type="EMBL" id="NQV64779.1"/>
    </source>
</evidence>
<sequence>MSEPKIPATASTESGSLSKWVLGSYGAPATPLAMVALPMAVYLPAVYADAEGFGLGLAFVGLVLVIARLFDGVTDPLVGFLSDRTRSRWGRRKPFILLGTPIYILGICLLFVPPFTFSEISIWGVEINSGYPWMLAMLIVTYIGSTIQDVPYSAWGAELSKNYHERTLITSWREGFAVTGALIGAFTPAIIFFFGYSKPTDAVYFLSMAIALVMPLLILNMLISVPEFDVVETKAAPIPLKESFHYVWKNEPYRRLIIVFLFSTIGAAMTNTLSFFFVKHVLLAGALFGFYLAPYFISQLVSIPLWFKLSRRIGKHRATMVAIGWYALWSCMIPLIAIAPVEWFDAFQIKNILAFLPEDAYATAVSYFEGKPTGKFLFFIIVMCLKGSSIGALSALPYAMAADVIDVDTSMTGKSQGGAYFSIWSMTRKLAYALGLFIGTNLVVFWGFDSLADPLNTTNTTYSLLMLAITYSVIPALFKFVAMPLLWNYPLTEERLAEIQVEIEAKKSAASIAGAV</sequence>
<proteinExistence type="inferred from homology"/>
<evidence type="ECO:0000256" key="7">
    <source>
        <dbReference type="ARBA" id="ARBA00023136"/>
    </source>
</evidence>
<dbReference type="GO" id="GO:0006814">
    <property type="term" value="P:sodium ion transport"/>
    <property type="evidence" value="ECO:0007669"/>
    <property type="project" value="InterPro"/>
</dbReference>
<keyword evidence="5 8" id="KW-0812">Transmembrane</keyword>
<feature type="transmembrane region" description="Helical" evidence="8">
    <location>
        <begin position="133"/>
        <end position="155"/>
    </location>
</feature>
<dbReference type="GO" id="GO:0008643">
    <property type="term" value="P:carbohydrate transport"/>
    <property type="evidence" value="ECO:0007669"/>
    <property type="project" value="InterPro"/>
</dbReference>
<gene>
    <name evidence="9" type="ORF">HQ497_05375</name>
</gene>
<evidence type="ECO:0000256" key="3">
    <source>
        <dbReference type="ARBA" id="ARBA00022448"/>
    </source>
</evidence>
<name>A0A972VWV4_9GAMM</name>
<evidence type="ECO:0000256" key="8">
    <source>
        <dbReference type="SAM" id="Phobius"/>
    </source>
</evidence>
<keyword evidence="7 8" id="KW-0472">Membrane</keyword>
<evidence type="ECO:0000256" key="1">
    <source>
        <dbReference type="ARBA" id="ARBA00004651"/>
    </source>
</evidence>
<dbReference type="InterPro" id="IPR036259">
    <property type="entry name" value="MFS_trans_sf"/>
</dbReference>
<dbReference type="Pfam" id="PF13347">
    <property type="entry name" value="MFS_2"/>
    <property type="match status" value="1"/>
</dbReference>
<feature type="transmembrane region" description="Helical" evidence="8">
    <location>
        <begin position="20"/>
        <end position="41"/>
    </location>
</feature>
<dbReference type="Gene3D" id="1.20.1250.20">
    <property type="entry name" value="MFS general substrate transporter like domains"/>
    <property type="match status" value="2"/>
</dbReference>
<dbReference type="InterPro" id="IPR039672">
    <property type="entry name" value="MFS_2"/>
</dbReference>
<feature type="transmembrane region" description="Helical" evidence="8">
    <location>
        <begin position="176"/>
        <end position="196"/>
    </location>
</feature>
<feature type="transmembrane region" description="Helical" evidence="8">
    <location>
        <begin position="256"/>
        <end position="277"/>
    </location>
</feature>
<evidence type="ECO:0000256" key="6">
    <source>
        <dbReference type="ARBA" id="ARBA00022989"/>
    </source>
</evidence>
<dbReference type="EMBL" id="JABMOJ010000198">
    <property type="protein sequence ID" value="NQV64779.1"/>
    <property type="molecule type" value="Genomic_DNA"/>
</dbReference>
<organism evidence="9 10">
    <name type="scientific">SAR86 cluster bacterium</name>
    <dbReference type="NCBI Taxonomy" id="2030880"/>
    <lineage>
        <taxon>Bacteria</taxon>
        <taxon>Pseudomonadati</taxon>
        <taxon>Pseudomonadota</taxon>
        <taxon>Gammaproteobacteria</taxon>
        <taxon>SAR86 cluster</taxon>
    </lineage>
</organism>
<comment type="subcellular location">
    <subcellularLocation>
        <location evidence="1">Cell membrane</location>
        <topology evidence="1">Multi-pass membrane protein</topology>
    </subcellularLocation>
</comment>
<reference evidence="9" key="1">
    <citation type="submission" date="2020-05" db="EMBL/GenBank/DDBJ databases">
        <title>Sulfur intermediates as new biogeochemical hubs in an aquatic model microbial ecosystem.</title>
        <authorList>
            <person name="Vigneron A."/>
        </authorList>
    </citation>
    <scope>NUCLEOTIDE SEQUENCE</scope>
    <source>
        <strain evidence="9">Bin.250</strain>
    </source>
</reference>
<feature type="transmembrane region" description="Helical" evidence="8">
    <location>
        <begin position="95"/>
        <end position="113"/>
    </location>
</feature>
<dbReference type="SUPFAM" id="SSF103473">
    <property type="entry name" value="MFS general substrate transporter"/>
    <property type="match status" value="1"/>
</dbReference>
<feature type="transmembrane region" description="Helical" evidence="8">
    <location>
        <begin position="283"/>
        <end position="307"/>
    </location>
</feature>
<keyword evidence="3" id="KW-0813">Transport</keyword>
<dbReference type="PANTHER" id="PTHR11328:SF24">
    <property type="entry name" value="MAJOR FACILITATOR SUPERFAMILY (MFS) PROFILE DOMAIN-CONTAINING PROTEIN"/>
    <property type="match status" value="1"/>
</dbReference>
<dbReference type="PROSITE" id="PS00872">
    <property type="entry name" value="NA_GALACTOSIDE_SYMP"/>
    <property type="match status" value="1"/>
</dbReference>
<dbReference type="Proteomes" id="UP000754644">
    <property type="component" value="Unassembled WGS sequence"/>
</dbReference>
<comment type="similarity">
    <text evidence="2">Belongs to the sodium:galactoside symporter (TC 2.A.2) family.</text>
</comment>
<feature type="transmembrane region" description="Helical" evidence="8">
    <location>
        <begin position="376"/>
        <end position="396"/>
    </location>
</feature>
<feature type="transmembrane region" description="Helical" evidence="8">
    <location>
        <begin position="460"/>
        <end position="482"/>
    </location>
</feature>
<dbReference type="GO" id="GO:0015293">
    <property type="term" value="F:symporter activity"/>
    <property type="evidence" value="ECO:0007669"/>
    <property type="project" value="InterPro"/>
</dbReference>
<feature type="transmembrane region" description="Helical" evidence="8">
    <location>
        <begin position="202"/>
        <end position="223"/>
    </location>
</feature>